<organism evidence="2 3">
    <name type="scientific">Candidatus Magasanikbacteria bacterium RIFCSPHIGHO2_01_FULL_50_8</name>
    <dbReference type="NCBI Taxonomy" id="1798674"/>
    <lineage>
        <taxon>Bacteria</taxon>
        <taxon>Candidatus Magasanikiibacteriota</taxon>
    </lineage>
</organism>
<name>A0A1F6LS19_9BACT</name>
<protein>
    <submittedName>
        <fullName evidence="2">Uncharacterized protein</fullName>
    </submittedName>
</protein>
<dbReference type="AlphaFoldDB" id="A0A1F6LS19"/>
<evidence type="ECO:0000313" key="2">
    <source>
        <dbReference type="EMBL" id="OGH62124.1"/>
    </source>
</evidence>
<keyword evidence="1" id="KW-0472">Membrane</keyword>
<evidence type="ECO:0000256" key="1">
    <source>
        <dbReference type="SAM" id="Phobius"/>
    </source>
</evidence>
<feature type="transmembrane region" description="Helical" evidence="1">
    <location>
        <begin position="40"/>
        <end position="60"/>
    </location>
</feature>
<dbReference type="EMBL" id="MFPV01000020">
    <property type="protein sequence ID" value="OGH62124.1"/>
    <property type="molecule type" value="Genomic_DNA"/>
</dbReference>
<proteinExistence type="predicted"/>
<reference evidence="2 3" key="1">
    <citation type="journal article" date="2016" name="Nat. Commun.">
        <title>Thousands of microbial genomes shed light on interconnected biogeochemical processes in an aquifer system.</title>
        <authorList>
            <person name="Anantharaman K."/>
            <person name="Brown C.T."/>
            <person name="Hug L.A."/>
            <person name="Sharon I."/>
            <person name="Castelle C.J."/>
            <person name="Probst A.J."/>
            <person name="Thomas B.C."/>
            <person name="Singh A."/>
            <person name="Wilkins M.J."/>
            <person name="Karaoz U."/>
            <person name="Brodie E.L."/>
            <person name="Williams K.H."/>
            <person name="Hubbard S.S."/>
            <person name="Banfield J.F."/>
        </authorList>
    </citation>
    <scope>NUCLEOTIDE SEQUENCE [LARGE SCALE GENOMIC DNA]</scope>
</reference>
<sequence length="166" mass="18045">MAPQAQYGVRFYQRDAQKGTEVQMRNVNSQAPPGSRFRRLMLACITTLSMMLLAMSAIALPPLPIDYPDVEVVGASPSQSFQPVLTDVQQQGNNAQLEEVGFIMSSTDVVSMNFATMTANSTRTCTDFCKQLKGNDAVTLNTGEDGSGFVVALPKNDDAVEHHLIE</sequence>
<keyword evidence="1" id="KW-0812">Transmembrane</keyword>
<gene>
    <name evidence="2" type="ORF">A2848_01450</name>
</gene>
<accession>A0A1F6LS19</accession>
<comment type="caution">
    <text evidence="2">The sequence shown here is derived from an EMBL/GenBank/DDBJ whole genome shotgun (WGS) entry which is preliminary data.</text>
</comment>
<evidence type="ECO:0000313" key="3">
    <source>
        <dbReference type="Proteomes" id="UP000176329"/>
    </source>
</evidence>
<keyword evidence="1" id="KW-1133">Transmembrane helix</keyword>
<dbReference type="Proteomes" id="UP000176329">
    <property type="component" value="Unassembled WGS sequence"/>
</dbReference>